<comment type="caution">
    <text evidence="1">The sequence shown here is derived from an EMBL/GenBank/DDBJ whole genome shotgun (WGS) entry which is preliminary data.</text>
</comment>
<reference evidence="1" key="1">
    <citation type="journal article" date="2015" name="Nature">
        <title>Complex archaea that bridge the gap between prokaryotes and eukaryotes.</title>
        <authorList>
            <person name="Spang A."/>
            <person name="Saw J.H."/>
            <person name="Jorgensen S.L."/>
            <person name="Zaremba-Niedzwiedzka K."/>
            <person name="Martijn J."/>
            <person name="Lind A.E."/>
            <person name="van Eijk R."/>
            <person name="Schleper C."/>
            <person name="Guy L."/>
            <person name="Ettema T.J."/>
        </authorList>
    </citation>
    <scope>NUCLEOTIDE SEQUENCE</scope>
</reference>
<proteinExistence type="predicted"/>
<name>A0A0F9J5M5_9ZZZZ</name>
<protein>
    <submittedName>
        <fullName evidence="1">Uncharacterized protein</fullName>
    </submittedName>
</protein>
<evidence type="ECO:0000313" key="1">
    <source>
        <dbReference type="EMBL" id="KKM27704.1"/>
    </source>
</evidence>
<sequence>MATRIEIIAISDRSVSAAFYFPIAVNDRIAGANDPARTAAGNLSGQELVDLQFGALHEIVGTHPTGNATRAQIATKLAARWGSVEGTALAHYIKTHDRAQDIGKVWNGTDWS</sequence>
<gene>
    <name evidence="1" type="ORF">LCGC14_1572080</name>
</gene>
<dbReference type="EMBL" id="LAZR01012271">
    <property type="protein sequence ID" value="KKM27704.1"/>
    <property type="molecule type" value="Genomic_DNA"/>
</dbReference>
<accession>A0A0F9J5M5</accession>
<dbReference type="AlphaFoldDB" id="A0A0F9J5M5"/>
<organism evidence="1">
    <name type="scientific">marine sediment metagenome</name>
    <dbReference type="NCBI Taxonomy" id="412755"/>
    <lineage>
        <taxon>unclassified sequences</taxon>
        <taxon>metagenomes</taxon>
        <taxon>ecological metagenomes</taxon>
    </lineage>
</organism>